<accession>A0A9Q0IWS0</accession>
<keyword evidence="1" id="KW-0812">Transmembrane</keyword>
<dbReference type="EMBL" id="JAKUCV010007719">
    <property type="protein sequence ID" value="KAJ4822256.1"/>
    <property type="molecule type" value="Genomic_DNA"/>
</dbReference>
<organism evidence="2 3">
    <name type="scientific">Turnera subulata</name>
    <dbReference type="NCBI Taxonomy" id="218843"/>
    <lineage>
        <taxon>Eukaryota</taxon>
        <taxon>Viridiplantae</taxon>
        <taxon>Streptophyta</taxon>
        <taxon>Embryophyta</taxon>
        <taxon>Tracheophyta</taxon>
        <taxon>Spermatophyta</taxon>
        <taxon>Magnoliopsida</taxon>
        <taxon>eudicotyledons</taxon>
        <taxon>Gunneridae</taxon>
        <taxon>Pentapetalae</taxon>
        <taxon>rosids</taxon>
        <taxon>fabids</taxon>
        <taxon>Malpighiales</taxon>
        <taxon>Passifloraceae</taxon>
        <taxon>Turnera</taxon>
    </lineage>
</organism>
<dbReference type="Proteomes" id="UP001141552">
    <property type="component" value="Unassembled WGS sequence"/>
</dbReference>
<dbReference type="AlphaFoldDB" id="A0A9Q0IWS0"/>
<keyword evidence="1" id="KW-0472">Membrane</keyword>
<evidence type="ECO:0000313" key="3">
    <source>
        <dbReference type="Proteomes" id="UP001141552"/>
    </source>
</evidence>
<keyword evidence="1" id="KW-1133">Transmembrane helix</keyword>
<dbReference type="Gene3D" id="1.20.1250.20">
    <property type="entry name" value="MFS general substrate transporter like domains"/>
    <property type="match status" value="2"/>
</dbReference>
<reference evidence="2" key="2">
    <citation type="journal article" date="2023" name="Plants (Basel)">
        <title>Annotation of the Turnera subulata (Passifloraceae) Draft Genome Reveals the S-Locus Evolved after the Divergence of Turneroideae from Passifloroideae in a Stepwise Manner.</title>
        <authorList>
            <person name="Henning P.M."/>
            <person name="Roalson E.H."/>
            <person name="Mir W."/>
            <person name="McCubbin A.G."/>
            <person name="Shore J.S."/>
        </authorList>
    </citation>
    <scope>NUCLEOTIDE SEQUENCE</scope>
    <source>
        <strain evidence="2">F60SS</strain>
    </source>
</reference>
<feature type="non-terminal residue" evidence="2">
    <location>
        <position position="254"/>
    </location>
</feature>
<evidence type="ECO:0000256" key="1">
    <source>
        <dbReference type="SAM" id="Phobius"/>
    </source>
</evidence>
<comment type="caution">
    <text evidence="2">The sequence shown here is derived from an EMBL/GenBank/DDBJ whole genome shotgun (WGS) entry which is preliminary data.</text>
</comment>
<sequence>MTKLLHFNQNMAITEESGHETPFLDDEKVVDSCIDYKGRPVHRYNSGGCRSATFIIGGEVAERFSFYGIESNLITFLTGPLGQSTATAAENVDAWAGTASLLPLLGGILADSFLGRYRTILFASAIYILISLMDKTLRRAKPRAHSSIGGIFQCVQDNIGCGFGFGIPCLVMAAALLIFLARTKTYRYSIIKVEEKSVFLRIGRVLVATVRNWKATTPTQPAFEEEASGMLTYQSSGQFKQANSLNTQLPAFKL</sequence>
<name>A0A9Q0IWS0_9ROSI</name>
<evidence type="ECO:0000313" key="2">
    <source>
        <dbReference type="EMBL" id="KAJ4822256.1"/>
    </source>
</evidence>
<dbReference type="InterPro" id="IPR036259">
    <property type="entry name" value="MFS_trans_sf"/>
</dbReference>
<gene>
    <name evidence="2" type="ORF">Tsubulata_050303</name>
</gene>
<proteinExistence type="predicted"/>
<feature type="transmembrane region" description="Helical" evidence="1">
    <location>
        <begin position="162"/>
        <end position="181"/>
    </location>
</feature>
<dbReference type="PANTHER" id="PTHR11654">
    <property type="entry name" value="OLIGOPEPTIDE TRANSPORTER-RELATED"/>
    <property type="match status" value="1"/>
</dbReference>
<keyword evidence="3" id="KW-1185">Reference proteome</keyword>
<reference evidence="2" key="1">
    <citation type="submission" date="2022-02" db="EMBL/GenBank/DDBJ databases">
        <authorList>
            <person name="Henning P.M."/>
            <person name="McCubbin A.G."/>
            <person name="Shore J.S."/>
        </authorList>
    </citation>
    <scope>NUCLEOTIDE SEQUENCE</scope>
    <source>
        <strain evidence="2">F60SS</strain>
        <tissue evidence="2">Leaves</tissue>
    </source>
</reference>
<protein>
    <submittedName>
        <fullName evidence="2">Uncharacterized protein</fullName>
    </submittedName>
</protein>
<dbReference type="OrthoDB" id="1898501at2759"/>